<evidence type="ECO:0000313" key="2">
    <source>
        <dbReference type="EMBL" id="AJC91196.1"/>
    </source>
</evidence>
<dbReference type="EMBL" id="CP007772">
    <property type="protein sequence ID" value="AJC91196.1"/>
    <property type="molecule type" value="Genomic_DNA"/>
</dbReference>
<evidence type="ECO:0008006" key="4">
    <source>
        <dbReference type="Google" id="ProtNLM"/>
    </source>
</evidence>
<proteinExistence type="predicted"/>
<accession>A0A0A8HAT1</accession>
<reference evidence="2 3" key="1">
    <citation type="journal article" date="2014" name="Genome Biol. Evol.">
        <title>Comparative Genomics of the Campylobacter lari Group.</title>
        <authorList>
            <person name="Miller W.G."/>
            <person name="Yee E."/>
            <person name="Chapman M.H."/>
            <person name="Smith T.P."/>
            <person name="Bono J.L."/>
            <person name="Huynh S."/>
            <person name="Parker C.T."/>
            <person name="Vandamme P."/>
            <person name="Luong K."/>
            <person name="Korlach J."/>
        </authorList>
    </citation>
    <scope>NUCLEOTIDE SEQUENCE [LARGE SCALE GENOMIC DNA]</scope>
    <source>
        <strain evidence="2 3">LMG 24374</strain>
    </source>
</reference>
<keyword evidence="1" id="KW-1133">Transmembrane helix</keyword>
<dbReference type="HOGENOM" id="CLU_139627_0_0_7"/>
<feature type="transmembrane region" description="Helical" evidence="1">
    <location>
        <begin position="6"/>
        <end position="28"/>
    </location>
</feature>
<name>A0A0A8HAT1_9BACT</name>
<evidence type="ECO:0000313" key="3">
    <source>
        <dbReference type="Proteomes" id="UP000031135"/>
    </source>
</evidence>
<keyword evidence="1" id="KW-0812">Transmembrane</keyword>
<dbReference type="Proteomes" id="UP000031135">
    <property type="component" value="Chromosome"/>
</dbReference>
<evidence type="ECO:0000256" key="1">
    <source>
        <dbReference type="SAM" id="Phobius"/>
    </source>
</evidence>
<dbReference type="RefSeq" id="WP_039664379.1">
    <property type="nucleotide sequence ID" value="NZ_CP007772.1"/>
</dbReference>
<sequence length="159" mass="18641">MKKYTLYGILGFLSLALVIAFIFMVRYVSIGSLPISQNVKYSFDEIKKELPQTWQDKLSNLKINDFSPAANEFYMSFKMDDSIVKPKQKFYMLDVNKNDVYSVFCLKQTLHSFFIKYTLTQSKDEVAIYLDTNNEKVLNALIEKLKIYNINAKLKEVWL</sequence>
<gene>
    <name evidence="2" type="ORF">CSUB8521_1370</name>
</gene>
<organism evidence="2 3">
    <name type="scientific">Campylobacter subantarcticus LMG 24374</name>
    <dbReference type="NCBI Taxonomy" id="1388751"/>
    <lineage>
        <taxon>Bacteria</taxon>
        <taxon>Pseudomonadati</taxon>
        <taxon>Campylobacterota</taxon>
        <taxon>Epsilonproteobacteria</taxon>
        <taxon>Campylobacterales</taxon>
        <taxon>Campylobacteraceae</taxon>
        <taxon>Campylobacter</taxon>
    </lineage>
</organism>
<dbReference type="KEGG" id="csm:CSUB8521_1370"/>
<protein>
    <recommendedName>
        <fullName evidence="4">Periplasmic protein</fullName>
    </recommendedName>
</protein>
<keyword evidence="1" id="KW-0472">Membrane</keyword>
<dbReference type="OrthoDB" id="5361047at2"/>
<dbReference type="AlphaFoldDB" id="A0A0A8HAT1"/>